<proteinExistence type="predicted"/>
<reference evidence="2 4" key="1">
    <citation type="journal article" date="2013" name="Curr. Biol.">
        <title>Shared signatures of parasitism and phylogenomics unite Cryptomycota and microsporidia.</title>
        <authorList>
            <person name="James T.Y."/>
            <person name="Pelin A."/>
            <person name="Bonen L."/>
            <person name="Ahrendt S."/>
            <person name="Sain D."/>
            <person name="Corradi N."/>
            <person name="Stajich J.E."/>
        </authorList>
    </citation>
    <scope>NUCLEOTIDE SEQUENCE [LARGE SCALE GENOMIC DNA]</scope>
    <source>
        <strain evidence="2 4">CSF55</strain>
        <strain evidence="2 4">CSF55</strain>
    </source>
</reference>
<reference evidence="5" key="2">
    <citation type="journal article" date="2018" name="Nat. Microbiol.">
        <title>Leveraging single-cell genomics to expand the fungal tree of life.</title>
        <authorList>
            <person name="Ahrendt S.R."/>
            <person name="Quandt C.A."/>
            <person name="Ciobanu D."/>
            <person name="Clum A."/>
            <person name="Salamov A."/>
            <person name="Andreopoulos B."/>
            <person name="Cheng J.F."/>
            <person name="Woyke T."/>
            <person name="Pelin A."/>
            <person name="Henrissat B."/>
            <person name="Reynolds N.K."/>
            <person name="Benny G.L."/>
            <person name="Smith M.E."/>
            <person name="James T.Y."/>
            <person name="Grigoriev I.V."/>
        </authorList>
    </citation>
    <scope>NUCLEOTIDE SEQUENCE [LARGE SCALE GENOMIC DNA]</scope>
    <source>
        <strain evidence="5">CSF55</strain>
    </source>
</reference>
<dbReference type="Proteomes" id="UP000281549">
    <property type="component" value="Unassembled WGS sequence"/>
</dbReference>
<accession>A0A075ATR0</accession>
<keyword evidence="1" id="KW-0175">Coiled coil</keyword>
<dbReference type="EMBL" id="ML005112">
    <property type="protein sequence ID" value="RKP20103.1"/>
    <property type="molecule type" value="Genomic_DNA"/>
</dbReference>
<organism evidence="2 4">
    <name type="scientific">Rozella allomycis (strain CSF55)</name>
    <dbReference type="NCBI Taxonomy" id="988480"/>
    <lineage>
        <taxon>Eukaryota</taxon>
        <taxon>Fungi</taxon>
        <taxon>Fungi incertae sedis</taxon>
        <taxon>Cryptomycota</taxon>
        <taxon>Cryptomycota incertae sedis</taxon>
        <taxon>Rozella</taxon>
    </lineage>
</organism>
<evidence type="ECO:0000313" key="5">
    <source>
        <dbReference type="Proteomes" id="UP000281549"/>
    </source>
</evidence>
<feature type="coiled-coil region" evidence="1">
    <location>
        <begin position="118"/>
        <end position="255"/>
    </location>
</feature>
<protein>
    <submittedName>
        <fullName evidence="2">Uncharacterized protein</fullName>
    </submittedName>
</protein>
<dbReference type="OMA" id="EMHKENQ"/>
<evidence type="ECO:0000256" key="1">
    <source>
        <dbReference type="SAM" id="Coils"/>
    </source>
</evidence>
<reference evidence="3" key="3">
    <citation type="submission" date="2018-08" db="EMBL/GenBank/DDBJ databases">
        <title>Leveraging single-cell genomics to expand the Fungal Tree of Life.</title>
        <authorList>
            <consortium name="DOE Joint Genome Institute"/>
            <person name="Ahrendt S.R."/>
            <person name="Quandt C.A."/>
            <person name="Ciobanu D."/>
            <person name="Clum A."/>
            <person name="Salamov A."/>
            <person name="Andreopoulos B."/>
            <person name="Cheng J.-F."/>
            <person name="Woyke T."/>
            <person name="Pelin A."/>
            <person name="Henrissat B."/>
            <person name="Reynolds N."/>
            <person name="Benny G.L."/>
            <person name="Smith M.E."/>
            <person name="James T.Y."/>
            <person name="Grigoriev I.V."/>
        </authorList>
    </citation>
    <scope>NUCLEOTIDE SEQUENCE</scope>
    <source>
        <strain evidence="3">CSF55</strain>
    </source>
</reference>
<dbReference type="AlphaFoldDB" id="A0A075ATR0"/>
<keyword evidence="4" id="KW-1185">Reference proteome</keyword>
<evidence type="ECO:0000313" key="3">
    <source>
        <dbReference type="EMBL" id="RKP20103.1"/>
    </source>
</evidence>
<gene>
    <name evidence="2" type="ORF">O9G_003922</name>
    <name evidence="3" type="ORF">ROZALSC1DRAFT_28373</name>
</gene>
<dbReference type="HOGENOM" id="CLU_696670_0_0_1"/>
<evidence type="ECO:0000313" key="4">
    <source>
        <dbReference type="Proteomes" id="UP000030755"/>
    </source>
</evidence>
<dbReference type="Proteomes" id="UP000030755">
    <property type="component" value="Unassembled WGS sequence"/>
</dbReference>
<sequence length="396" mass="47238">MKKQCEILKSEINTLRDDRNKCIEENNVLKSELDEKNSELSELIEEREKSRELYFVELEELERDFKKRLRELYNQIEGCRHDSDMKEKEIRTLSKIIEEFSKKLDTEMKQSTELTFELQKIKSENGKLELENNNLKRENETLKKAVSELESSSRMIRDKVGSEMRKVLEEKEKEILKQQQLINNLTNENEKIENDMNEISEYLKLLEKDHAALEAEGTENELNFREQIHTLKSQLKEMKSNCEKLIEENEILRNEKSKTSPTFDEHDNILNSIENLMQNVPVQNQSIENHKVIENANTNDQQNWKQKYFLLQKRWENLCQDFKILQKERDNLLQLSNSKNKKNQKLISSAFTQTELENLEFPKQFKHQSSKMTQSQLKAFEKLKKKEIKRGLTMTE</sequence>
<evidence type="ECO:0000313" key="2">
    <source>
        <dbReference type="EMBL" id="EPZ32075.1"/>
    </source>
</evidence>
<dbReference type="EMBL" id="KE561185">
    <property type="protein sequence ID" value="EPZ32075.1"/>
    <property type="molecule type" value="Genomic_DNA"/>
</dbReference>
<name>A0A075ATR0_ROZAC</name>
<feature type="coiled-coil region" evidence="1">
    <location>
        <begin position="5"/>
        <end position="75"/>
    </location>
</feature>